<feature type="non-terminal residue" evidence="2">
    <location>
        <position position="1"/>
    </location>
</feature>
<organism evidence="2 3">
    <name type="scientific">Chelydra serpentina</name>
    <name type="common">Snapping turtle</name>
    <name type="synonym">Testudo serpentina</name>
    <dbReference type="NCBI Taxonomy" id="8475"/>
    <lineage>
        <taxon>Eukaryota</taxon>
        <taxon>Metazoa</taxon>
        <taxon>Chordata</taxon>
        <taxon>Craniata</taxon>
        <taxon>Vertebrata</taxon>
        <taxon>Euteleostomi</taxon>
        <taxon>Archelosauria</taxon>
        <taxon>Testudinata</taxon>
        <taxon>Testudines</taxon>
        <taxon>Cryptodira</taxon>
        <taxon>Durocryptodira</taxon>
        <taxon>Americhelydia</taxon>
        <taxon>Chelydroidea</taxon>
        <taxon>Chelydridae</taxon>
        <taxon>Chelydra</taxon>
    </lineage>
</organism>
<protein>
    <recommendedName>
        <fullName evidence="1">HAT C-terminal dimerisation domain-containing protein</fullName>
    </recommendedName>
</protein>
<dbReference type="Proteomes" id="UP000765507">
    <property type="component" value="Unassembled WGS sequence"/>
</dbReference>
<dbReference type="PANTHER" id="PTHR45749:SF35">
    <property type="entry name" value="AC-LIKE TRANSPOSASE-RELATED"/>
    <property type="match status" value="1"/>
</dbReference>
<dbReference type="OrthoDB" id="10062065at2759"/>
<accession>A0A8T1SJA0</accession>
<proteinExistence type="predicted"/>
<dbReference type="PANTHER" id="PTHR45749">
    <property type="match status" value="1"/>
</dbReference>
<reference evidence="2 3" key="1">
    <citation type="journal article" date="2020" name="G3 (Bethesda)">
        <title>Draft Genome of the Common Snapping Turtle, Chelydra serpentina, a Model for Phenotypic Plasticity in Reptiles.</title>
        <authorList>
            <person name="Das D."/>
            <person name="Singh S.K."/>
            <person name="Bierstedt J."/>
            <person name="Erickson A."/>
            <person name="Galli G.L.J."/>
            <person name="Crossley D.A. 2nd"/>
            <person name="Rhen T."/>
        </authorList>
    </citation>
    <scope>NUCLEOTIDE SEQUENCE [LARGE SCALE GENOMIC DNA]</scope>
    <source>
        <strain evidence="2">KW</strain>
    </source>
</reference>
<feature type="domain" description="HAT C-terminal dimerisation" evidence="1">
    <location>
        <begin position="5"/>
        <end position="58"/>
    </location>
</feature>
<dbReference type="AlphaFoldDB" id="A0A8T1SJA0"/>
<name>A0A8T1SJA0_CHESE</name>
<dbReference type="GO" id="GO:0046983">
    <property type="term" value="F:protein dimerization activity"/>
    <property type="evidence" value="ECO:0007669"/>
    <property type="project" value="InterPro"/>
</dbReference>
<dbReference type="InterPro" id="IPR008906">
    <property type="entry name" value="HATC_C_dom"/>
</dbReference>
<evidence type="ECO:0000313" key="3">
    <source>
        <dbReference type="Proteomes" id="UP000765507"/>
    </source>
</evidence>
<sequence>ELLDLYPNLNIALRLLLTVPLTVTSGERGFLRLKLLKNYLHSTASQDRLNRLAEISMECKIRHKLDFSKIIEDFASSNLGRSPSK</sequence>
<evidence type="ECO:0000259" key="1">
    <source>
        <dbReference type="Pfam" id="PF05699"/>
    </source>
</evidence>
<gene>
    <name evidence="2" type="ORF">G0U57_007553</name>
</gene>
<keyword evidence="3" id="KW-1185">Reference proteome</keyword>
<dbReference type="Pfam" id="PF05699">
    <property type="entry name" value="Dimer_Tnp_hAT"/>
    <property type="match status" value="1"/>
</dbReference>
<evidence type="ECO:0000313" key="2">
    <source>
        <dbReference type="EMBL" id="KAG6928747.1"/>
    </source>
</evidence>
<dbReference type="EMBL" id="JAHGAV010000203">
    <property type="protein sequence ID" value="KAG6928747.1"/>
    <property type="molecule type" value="Genomic_DNA"/>
</dbReference>
<comment type="caution">
    <text evidence="2">The sequence shown here is derived from an EMBL/GenBank/DDBJ whole genome shotgun (WGS) entry which is preliminary data.</text>
</comment>